<evidence type="ECO:0000313" key="5">
    <source>
        <dbReference type="EMBL" id="KFD70399.1"/>
    </source>
</evidence>
<protein>
    <recommendedName>
        <fullName evidence="7">28S ribosomal protein S9, mitochondrial</fullName>
    </recommendedName>
</protein>
<dbReference type="GO" id="GO:0003723">
    <property type="term" value="F:RNA binding"/>
    <property type="evidence" value="ECO:0007669"/>
    <property type="project" value="TreeGrafter"/>
</dbReference>
<dbReference type="GO" id="GO:0006412">
    <property type="term" value="P:translation"/>
    <property type="evidence" value="ECO:0007669"/>
    <property type="project" value="InterPro"/>
</dbReference>
<dbReference type="Proteomes" id="UP000030764">
    <property type="component" value="Unassembled WGS sequence"/>
</dbReference>
<evidence type="ECO:0000256" key="2">
    <source>
        <dbReference type="ARBA" id="ARBA00022980"/>
    </source>
</evidence>
<evidence type="ECO:0000313" key="4">
    <source>
        <dbReference type="EMBL" id="KFD50204.1"/>
    </source>
</evidence>
<dbReference type="InterPro" id="IPR000754">
    <property type="entry name" value="Ribosomal_uS9"/>
</dbReference>
<dbReference type="PANTHER" id="PTHR21569">
    <property type="entry name" value="RIBOSOMAL PROTEIN S9"/>
    <property type="match status" value="1"/>
</dbReference>
<dbReference type="InterPro" id="IPR020568">
    <property type="entry name" value="Ribosomal_Su5_D2-typ_SF"/>
</dbReference>
<dbReference type="AlphaFoldDB" id="A0A085LZ08"/>
<evidence type="ECO:0000313" key="6">
    <source>
        <dbReference type="Proteomes" id="UP000030764"/>
    </source>
</evidence>
<sequence length="471" mass="53695">MTLKTLLQLRSCFPCTRYPENLRQQTCCMSYSGYQLTIHERCSVPKKPMLRSLLSRFSNLMIKVARVRRAFYLTPFPFWVKAICLRNLFFRHAVKAFSLRFSTTTKVFMFIHHSTRTFSNATIHPEPPEKLPLRPVSDSDHSQHKIAMINKAMAAYLKTARERAEMMALEVEKYELGKRHLGNMMGMDPDTMTQDDIDKAIAYLFPSGLFSRSARPVMKHPGVLFPQPKAAEFGIDGRPFHPFFYTINPAFYEVMFDCAEKVEALKNIEDEQVKLGKMSPDESLSLAGTTWISLEELEKHLTERISEVQYNNFIVAMNNLASQPYSYRERDFIMQFRISLTSNGLATGVLTIPEIFIDPCGRQGAKAIGYRRKHSAEVILLTDGSGKVSIDGLDLGCLGKYDVEAQTSGGGESTKAGAVRHGISQALCAFIDEEAREKLRLAGLLTRDWRRHERKKVAQPGARKKWTWKKR</sequence>
<dbReference type="GO" id="GO:0003735">
    <property type="term" value="F:structural constituent of ribosome"/>
    <property type="evidence" value="ECO:0007669"/>
    <property type="project" value="InterPro"/>
</dbReference>
<dbReference type="InterPro" id="IPR014721">
    <property type="entry name" value="Ribsml_uS5_D2-typ_fold_subgr"/>
</dbReference>
<dbReference type="Pfam" id="PF00380">
    <property type="entry name" value="Ribosomal_S9"/>
    <property type="match status" value="1"/>
</dbReference>
<gene>
    <name evidence="4" type="ORF">M513_08949</name>
    <name evidence="5" type="ORF">M514_08949</name>
</gene>
<organism evidence="4 6">
    <name type="scientific">Trichuris suis</name>
    <name type="common">pig whipworm</name>
    <dbReference type="NCBI Taxonomy" id="68888"/>
    <lineage>
        <taxon>Eukaryota</taxon>
        <taxon>Metazoa</taxon>
        <taxon>Ecdysozoa</taxon>
        <taxon>Nematoda</taxon>
        <taxon>Enoplea</taxon>
        <taxon>Dorylaimia</taxon>
        <taxon>Trichinellida</taxon>
        <taxon>Trichuridae</taxon>
        <taxon>Trichuris</taxon>
    </lineage>
</organism>
<dbReference type="SUPFAM" id="SSF54211">
    <property type="entry name" value="Ribosomal protein S5 domain 2-like"/>
    <property type="match status" value="1"/>
</dbReference>
<dbReference type="EMBL" id="KL363257">
    <property type="protein sequence ID" value="KFD50204.1"/>
    <property type="molecule type" value="Genomic_DNA"/>
</dbReference>
<dbReference type="EMBL" id="KL367488">
    <property type="protein sequence ID" value="KFD70399.1"/>
    <property type="molecule type" value="Genomic_DNA"/>
</dbReference>
<evidence type="ECO:0008006" key="7">
    <source>
        <dbReference type="Google" id="ProtNLM"/>
    </source>
</evidence>
<keyword evidence="3" id="KW-0687">Ribonucleoprotein</keyword>
<reference evidence="4 6" key="1">
    <citation type="journal article" date="2014" name="Nat. Genet.">
        <title>Genome and transcriptome of the porcine whipworm Trichuris suis.</title>
        <authorList>
            <person name="Jex A.R."/>
            <person name="Nejsum P."/>
            <person name="Schwarz E.M."/>
            <person name="Hu L."/>
            <person name="Young N.D."/>
            <person name="Hall R.S."/>
            <person name="Korhonen P.K."/>
            <person name="Liao S."/>
            <person name="Thamsborg S."/>
            <person name="Xia J."/>
            <person name="Xu P."/>
            <person name="Wang S."/>
            <person name="Scheerlinck J.P."/>
            <person name="Hofmann A."/>
            <person name="Sternberg P.W."/>
            <person name="Wang J."/>
            <person name="Gasser R.B."/>
        </authorList>
    </citation>
    <scope>NUCLEOTIDE SEQUENCE [LARGE SCALE GENOMIC DNA]</scope>
    <source>
        <strain evidence="5">DCEP-RM93F</strain>
        <strain evidence="4">DCEP-RM93M</strain>
    </source>
</reference>
<keyword evidence="2" id="KW-0689">Ribosomal protein</keyword>
<accession>A0A085LZ08</accession>
<dbReference type="GO" id="GO:0005763">
    <property type="term" value="C:mitochondrial small ribosomal subunit"/>
    <property type="evidence" value="ECO:0007669"/>
    <property type="project" value="TreeGrafter"/>
</dbReference>
<comment type="similarity">
    <text evidence="1">Belongs to the universal ribosomal protein uS9 family.</text>
</comment>
<evidence type="ECO:0000256" key="3">
    <source>
        <dbReference type="ARBA" id="ARBA00023274"/>
    </source>
</evidence>
<dbReference type="PANTHER" id="PTHR21569:SF1">
    <property type="entry name" value="SMALL RIBOSOMAL SUBUNIT PROTEIN US9M"/>
    <property type="match status" value="1"/>
</dbReference>
<proteinExistence type="inferred from homology"/>
<dbReference type="Gene3D" id="3.30.230.10">
    <property type="match status" value="1"/>
</dbReference>
<evidence type="ECO:0000256" key="1">
    <source>
        <dbReference type="ARBA" id="ARBA00005251"/>
    </source>
</evidence>
<name>A0A085LZ08_9BILA</name>
<dbReference type="Proteomes" id="UP000030758">
    <property type="component" value="Unassembled WGS sequence"/>
</dbReference>
<keyword evidence="6" id="KW-1185">Reference proteome</keyword>